<organism evidence="1 2">
    <name type="scientific">Nesidiocoris tenuis</name>
    <dbReference type="NCBI Taxonomy" id="355587"/>
    <lineage>
        <taxon>Eukaryota</taxon>
        <taxon>Metazoa</taxon>
        <taxon>Ecdysozoa</taxon>
        <taxon>Arthropoda</taxon>
        <taxon>Hexapoda</taxon>
        <taxon>Insecta</taxon>
        <taxon>Pterygota</taxon>
        <taxon>Neoptera</taxon>
        <taxon>Paraneoptera</taxon>
        <taxon>Hemiptera</taxon>
        <taxon>Heteroptera</taxon>
        <taxon>Panheteroptera</taxon>
        <taxon>Cimicomorpha</taxon>
        <taxon>Miridae</taxon>
        <taxon>Dicyphina</taxon>
        <taxon>Nesidiocoris</taxon>
    </lineage>
</organism>
<gene>
    <name evidence="1" type="ORF">NTEN_LOCUS18364</name>
</gene>
<dbReference type="Proteomes" id="UP000479000">
    <property type="component" value="Unassembled WGS sequence"/>
</dbReference>
<keyword evidence="2" id="KW-1185">Reference proteome</keyword>
<dbReference type="EMBL" id="CADCXU010027020">
    <property type="protein sequence ID" value="CAB0013811.1"/>
    <property type="molecule type" value="Genomic_DNA"/>
</dbReference>
<reference evidence="1 2" key="1">
    <citation type="submission" date="2020-02" db="EMBL/GenBank/DDBJ databases">
        <authorList>
            <person name="Ferguson B K."/>
        </authorList>
    </citation>
    <scope>NUCLEOTIDE SEQUENCE [LARGE SCALE GENOMIC DNA]</scope>
</reference>
<evidence type="ECO:0000313" key="2">
    <source>
        <dbReference type="Proteomes" id="UP000479000"/>
    </source>
</evidence>
<evidence type="ECO:0000313" key="1">
    <source>
        <dbReference type="EMBL" id="CAB0013811.1"/>
    </source>
</evidence>
<dbReference type="AlphaFoldDB" id="A0A6H5H8K7"/>
<sequence>MVFRLIAMSHCSSWKAFPVVSHLAKQVNCLKSSSTNSSTRLPEEFSLFGSQKNSGRSSTSCAGNANNWPLRLTTCALPAERLNFELLDNSSSSSAIPAVFATGAANDIVGSGGFSAASVTIRVHIDCIML</sequence>
<proteinExistence type="predicted"/>
<protein>
    <submittedName>
        <fullName evidence="1">Uncharacterized protein</fullName>
    </submittedName>
</protein>
<name>A0A6H5H8K7_9HEMI</name>
<accession>A0A6H5H8K7</accession>